<dbReference type="AlphaFoldDB" id="A0A0J7Y4C4"/>
<accession>A0A0J7Y4C4</accession>
<name>A0A0J7Y4C4_9SPHN</name>
<organism evidence="1 2">
    <name type="scientific">Sphingobium cupriresistens LL01</name>
    <dbReference type="NCBI Taxonomy" id="1420583"/>
    <lineage>
        <taxon>Bacteria</taxon>
        <taxon>Pseudomonadati</taxon>
        <taxon>Pseudomonadota</taxon>
        <taxon>Alphaproteobacteria</taxon>
        <taxon>Sphingomonadales</taxon>
        <taxon>Sphingomonadaceae</taxon>
        <taxon>Sphingobium</taxon>
    </lineage>
</organism>
<protein>
    <submittedName>
        <fullName evidence="1">Uncharacterized protein</fullName>
    </submittedName>
</protein>
<comment type="caution">
    <text evidence="1">The sequence shown here is derived from an EMBL/GenBank/DDBJ whole genome shotgun (WGS) entry which is preliminary data.</text>
</comment>
<dbReference type="EMBL" id="JACT01000001">
    <property type="protein sequence ID" value="KMS58781.1"/>
    <property type="molecule type" value="Genomic_DNA"/>
</dbReference>
<gene>
    <name evidence="1" type="ORF">V473_07180</name>
</gene>
<evidence type="ECO:0000313" key="2">
    <source>
        <dbReference type="Proteomes" id="UP000052232"/>
    </source>
</evidence>
<dbReference type="STRING" id="1420583.V473_07180"/>
<evidence type="ECO:0000313" key="1">
    <source>
        <dbReference type="EMBL" id="KMS58781.1"/>
    </source>
</evidence>
<reference evidence="1 2" key="1">
    <citation type="journal article" date="2015" name="G3 (Bethesda)">
        <title>Insights into Ongoing Evolution of the Hexachlorocyclohexane Catabolic Pathway from Comparative Genomics of Ten Sphingomonadaceae Strains.</title>
        <authorList>
            <person name="Pearce S.L."/>
            <person name="Oakeshott J.G."/>
            <person name="Pandey G."/>
        </authorList>
    </citation>
    <scope>NUCLEOTIDE SEQUENCE [LARGE SCALE GENOMIC DNA]</scope>
    <source>
        <strain evidence="1 2">LL01</strain>
    </source>
</reference>
<proteinExistence type="predicted"/>
<sequence>MSAQHLQMQKSPVDRTLAFLRNAARRANDDRGPLRTIGEVKQAIGADKEAVRGYLIKLVARGDILLHDWSGGQCWEAVMPKKVAPVEVADGHFILQRELLDGNRSSWFDAETFTNFARAKQALEFAKSAELARSQEFFGRRAQRIRLLSVPMGA</sequence>
<keyword evidence="2" id="KW-1185">Reference proteome</keyword>
<dbReference type="PATRIC" id="fig|1420583.3.peg.1446"/>
<dbReference type="Proteomes" id="UP000052232">
    <property type="component" value="Unassembled WGS sequence"/>
</dbReference>